<dbReference type="InterPro" id="IPR019176">
    <property type="entry name" value="Cytochrome_B561-rel"/>
</dbReference>
<dbReference type="GO" id="GO:0016020">
    <property type="term" value="C:membrane"/>
    <property type="evidence" value="ECO:0007669"/>
    <property type="project" value="TreeGrafter"/>
</dbReference>
<sequence>MYRPSPRAAGGTPSSSNHLFSRSQDGFSFRRASASSSPDRSPFQTSPYSAVHTPKTSYSPPRTGFSQTTISSQEEQLQNRPQSGTPSSGTWIANPAQNPASSGDAPALDSVPLSSTSPRLSREPYSKLAKEQQSPLRWEHPAVKEVSKRFAQAGFTDLDYRKLVWNGSVLFVFLLSYLTGWYRFLQNALPEQWSWVAYLPFAGAILMALNVYHLLVKFFAPPDTFADYALSPAQRRMLGLNPDTRSLTESQRKFADVIKPRFETKSSPAQRPSPVSPAQRSRDHIPATPSYASARRHPRSQTAVPSPVSPLATYRLTTSPAGMRAEPVRDRRALDDMLAIREHRDGVSTEGGWQEDIGSGASALSIAALSTPAVPKFQVASKTSTPSKVQERIEDGIVVKEPQKTLDEWNVGSYIDEWTENARKWLATKVVKPLARRIELSDYYFSELGLDHLQCGSATMQAGLMAANMAAMEAITASTTGAPNSSLFGSTSVSTQSVDGKYPTLYDISQKLRKNLVVQERLKLENHLTLPEFNCRGYIVERIKILAKGNNLAMYQWNGGSDMEGKPWSNDKQPTDAQLVMHLFCRFMDEMMPGENFATYGNFPFSSKFFIPIGSKPGPSHTIQIRHYTKWPPHFHVVVEGTVYDIYSGRNDVFHTVCLFAHYIREEASGYIGLLNVGGKAVELTSVVEGGPSTGRFSRLSRHRSPPGAGVESESFHRSSMRGSLSQSLAASGSSLGYSLRS</sequence>
<feature type="region of interest" description="Disordered" evidence="1">
    <location>
        <begin position="261"/>
        <end position="330"/>
    </location>
</feature>
<dbReference type="OrthoDB" id="509821at2759"/>
<feature type="compositionally biased region" description="Low complexity" evidence="1">
    <location>
        <begin position="27"/>
        <end position="43"/>
    </location>
</feature>
<feature type="compositionally biased region" description="Polar residues" evidence="1">
    <location>
        <begin position="12"/>
        <end position="26"/>
    </location>
</feature>
<proteinExistence type="predicted"/>
<keyword evidence="2" id="KW-0472">Membrane</keyword>
<feature type="compositionally biased region" description="Polar residues" evidence="1">
    <location>
        <begin position="44"/>
        <end position="101"/>
    </location>
</feature>
<dbReference type="EMBL" id="KQ257451">
    <property type="protein sequence ID" value="KND03702.1"/>
    <property type="molecule type" value="Genomic_DNA"/>
</dbReference>
<reference evidence="3 4" key="1">
    <citation type="submission" date="2009-08" db="EMBL/GenBank/DDBJ databases">
        <title>The Genome Sequence of Spizellomyces punctatus strain DAOM BR117.</title>
        <authorList>
            <consortium name="The Broad Institute Genome Sequencing Platform"/>
            <person name="Russ C."/>
            <person name="Cuomo C."/>
            <person name="Shea T."/>
            <person name="Young S.K."/>
            <person name="Zeng Q."/>
            <person name="Koehrsen M."/>
            <person name="Haas B."/>
            <person name="Borodovsky M."/>
            <person name="Guigo R."/>
            <person name="Alvarado L."/>
            <person name="Berlin A."/>
            <person name="Bochicchio J."/>
            <person name="Borenstein D."/>
            <person name="Chapman S."/>
            <person name="Chen Z."/>
            <person name="Engels R."/>
            <person name="Freedman E."/>
            <person name="Gellesch M."/>
            <person name="Goldberg J."/>
            <person name="Griggs A."/>
            <person name="Gujja S."/>
            <person name="Heiman D."/>
            <person name="Hepburn T."/>
            <person name="Howarth C."/>
            <person name="Jen D."/>
            <person name="Larson L."/>
            <person name="Lewis B."/>
            <person name="Mehta T."/>
            <person name="Park D."/>
            <person name="Pearson M."/>
            <person name="Roberts A."/>
            <person name="Saif S."/>
            <person name="Shenoy N."/>
            <person name="Sisk P."/>
            <person name="Stolte C."/>
            <person name="Sykes S."/>
            <person name="Thomson T."/>
            <person name="Walk T."/>
            <person name="White J."/>
            <person name="Yandava C."/>
            <person name="Burger G."/>
            <person name="Gray M.W."/>
            <person name="Holland P.W.H."/>
            <person name="King N."/>
            <person name="Lang F.B.F."/>
            <person name="Roger A.J."/>
            <person name="Ruiz-Trillo I."/>
            <person name="Lander E."/>
            <person name="Nusbaum C."/>
        </authorList>
    </citation>
    <scope>NUCLEOTIDE SEQUENCE [LARGE SCALE GENOMIC DNA]</scope>
    <source>
        <strain evidence="3 4">DAOM BR117</strain>
    </source>
</reference>
<dbReference type="GeneID" id="27684852"/>
<feature type="transmembrane region" description="Helical" evidence="2">
    <location>
        <begin position="195"/>
        <end position="215"/>
    </location>
</feature>
<evidence type="ECO:0000313" key="3">
    <source>
        <dbReference type="EMBL" id="KND03702.1"/>
    </source>
</evidence>
<dbReference type="PANTHER" id="PTHR21780:SF0">
    <property type="entry name" value="TRANSMEMBRANE PROTEIN 209"/>
    <property type="match status" value="1"/>
</dbReference>
<evidence type="ECO:0000256" key="2">
    <source>
        <dbReference type="SAM" id="Phobius"/>
    </source>
</evidence>
<feature type="region of interest" description="Disordered" evidence="1">
    <location>
        <begin position="1"/>
        <end position="126"/>
    </location>
</feature>
<feature type="transmembrane region" description="Helical" evidence="2">
    <location>
        <begin position="163"/>
        <end position="183"/>
    </location>
</feature>
<organism evidence="3 4">
    <name type="scientific">Spizellomyces punctatus (strain DAOM BR117)</name>
    <dbReference type="NCBI Taxonomy" id="645134"/>
    <lineage>
        <taxon>Eukaryota</taxon>
        <taxon>Fungi</taxon>
        <taxon>Fungi incertae sedis</taxon>
        <taxon>Chytridiomycota</taxon>
        <taxon>Chytridiomycota incertae sedis</taxon>
        <taxon>Chytridiomycetes</taxon>
        <taxon>Spizellomycetales</taxon>
        <taxon>Spizellomycetaceae</taxon>
        <taxon>Spizellomyces</taxon>
    </lineage>
</organism>
<keyword evidence="4" id="KW-1185">Reference proteome</keyword>
<keyword evidence="2" id="KW-0812">Transmembrane</keyword>
<feature type="compositionally biased region" description="Low complexity" evidence="1">
    <location>
        <begin position="722"/>
        <end position="742"/>
    </location>
</feature>
<dbReference type="PANTHER" id="PTHR21780">
    <property type="entry name" value="TRANSMEMBRANE PROTEIN 209"/>
    <property type="match status" value="1"/>
</dbReference>
<accession>A0A0L0HRK4</accession>
<evidence type="ECO:0000313" key="4">
    <source>
        <dbReference type="Proteomes" id="UP000053201"/>
    </source>
</evidence>
<name>A0A0L0HRK4_SPIPD</name>
<protein>
    <submittedName>
        <fullName evidence="3">Uncharacterized protein</fullName>
    </submittedName>
</protein>
<gene>
    <name evidence="3" type="ORF">SPPG_01168</name>
</gene>
<keyword evidence="2" id="KW-1133">Transmembrane helix</keyword>
<feature type="region of interest" description="Disordered" evidence="1">
    <location>
        <begin position="695"/>
        <end position="742"/>
    </location>
</feature>
<dbReference type="AlphaFoldDB" id="A0A0L0HRK4"/>
<dbReference type="Pfam" id="PF09786">
    <property type="entry name" value="CytochromB561_N"/>
    <property type="match status" value="1"/>
</dbReference>
<dbReference type="VEuPathDB" id="FungiDB:SPPG_01168"/>
<dbReference type="RefSeq" id="XP_016611741.1">
    <property type="nucleotide sequence ID" value="XM_016749492.1"/>
</dbReference>
<evidence type="ECO:0000256" key="1">
    <source>
        <dbReference type="SAM" id="MobiDB-lite"/>
    </source>
</evidence>
<dbReference type="Proteomes" id="UP000053201">
    <property type="component" value="Unassembled WGS sequence"/>
</dbReference>